<keyword evidence="1" id="KW-1133">Transmembrane helix</keyword>
<name>A0A382EAL2_9ZZZZ</name>
<dbReference type="PANTHER" id="PTHR34351">
    <property type="entry name" value="SLR1927 PROTEIN-RELATED"/>
    <property type="match status" value="1"/>
</dbReference>
<organism evidence="3">
    <name type="scientific">marine metagenome</name>
    <dbReference type="NCBI Taxonomy" id="408172"/>
    <lineage>
        <taxon>unclassified sequences</taxon>
        <taxon>metagenomes</taxon>
        <taxon>ecological metagenomes</taxon>
    </lineage>
</organism>
<sequence length="352" mass="40421">MFFVTSSSFYAVIQFPGYMRLKAIFILLFTSNMLLFVKFRDREKSFFQRMMESNFFPRKLTFTMEGKYLVFITLAIGFAAVNTGVNLLYLLLAMLLSIIVASGILSELTLKKLNWEIDLPSETIVSYDAIAVIKIHNKKRYFSSFSLEGNLLVDDDSGIIQKNGVLLKLKAGQKGQMLIQLVSPKRGKQQINGISIGTRFPFSFFSKSRHYEFKRSVVVLPKGEESVNNIFNRLLIKQDENFKTYNKKGQGLEFYSVREMNSDDDWRHVHWKKTAVWQQFAIKEFEETTGKKVTIFLTASQSSKFVYEKREEGIEIAASIVRLLVDKNFHVGLVASNTHIEEGSGISLLKRI</sequence>
<gene>
    <name evidence="3" type="ORF">METZ01_LOCUS200592</name>
</gene>
<feature type="non-terminal residue" evidence="3">
    <location>
        <position position="352"/>
    </location>
</feature>
<accession>A0A382EAL2</accession>
<protein>
    <recommendedName>
        <fullName evidence="2">DUF58 domain-containing protein</fullName>
    </recommendedName>
</protein>
<evidence type="ECO:0000256" key="1">
    <source>
        <dbReference type="SAM" id="Phobius"/>
    </source>
</evidence>
<dbReference type="InterPro" id="IPR002881">
    <property type="entry name" value="DUF58"/>
</dbReference>
<dbReference type="AlphaFoldDB" id="A0A382EAL2"/>
<proteinExistence type="predicted"/>
<dbReference type="Pfam" id="PF01882">
    <property type="entry name" value="DUF58"/>
    <property type="match status" value="1"/>
</dbReference>
<feature type="transmembrane region" description="Helical" evidence="1">
    <location>
        <begin position="20"/>
        <end position="39"/>
    </location>
</feature>
<feature type="domain" description="DUF58" evidence="2">
    <location>
        <begin position="256"/>
        <end position="341"/>
    </location>
</feature>
<dbReference type="EMBL" id="UINC01043552">
    <property type="protein sequence ID" value="SVB47738.1"/>
    <property type="molecule type" value="Genomic_DNA"/>
</dbReference>
<evidence type="ECO:0000259" key="2">
    <source>
        <dbReference type="Pfam" id="PF01882"/>
    </source>
</evidence>
<feature type="transmembrane region" description="Helical" evidence="1">
    <location>
        <begin position="60"/>
        <end position="81"/>
    </location>
</feature>
<dbReference type="PANTHER" id="PTHR34351:SF1">
    <property type="entry name" value="SLR1927 PROTEIN"/>
    <property type="match status" value="1"/>
</dbReference>
<keyword evidence="1" id="KW-0472">Membrane</keyword>
<reference evidence="3" key="1">
    <citation type="submission" date="2018-05" db="EMBL/GenBank/DDBJ databases">
        <authorList>
            <person name="Lanie J.A."/>
            <person name="Ng W.-L."/>
            <person name="Kazmierczak K.M."/>
            <person name="Andrzejewski T.M."/>
            <person name="Davidsen T.M."/>
            <person name="Wayne K.J."/>
            <person name="Tettelin H."/>
            <person name="Glass J.I."/>
            <person name="Rusch D."/>
            <person name="Podicherti R."/>
            <person name="Tsui H.-C.T."/>
            <person name="Winkler M.E."/>
        </authorList>
    </citation>
    <scope>NUCLEOTIDE SEQUENCE</scope>
</reference>
<evidence type="ECO:0000313" key="3">
    <source>
        <dbReference type="EMBL" id="SVB47738.1"/>
    </source>
</evidence>
<keyword evidence="1" id="KW-0812">Transmembrane</keyword>